<dbReference type="KEGG" id="rsi:Runsl_3695"/>
<reference evidence="1 2" key="2">
    <citation type="journal article" date="2012" name="Stand. Genomic Sci.">
        <title>Complete genome sequence of the aquatic bacterium Runella slithyformis type strain (LSU 4(T)).</title>
        <authorList>
            <person name="Copeland A."/>
            <person name="Zhang X."/>
            <person name="Misra M."/>
            <person name="Lapidus A."/>
            <person name="Nolan M."/>
            <person name="Lucas S."/>
            <person name="Deshpande S."/>
            <person name="Cheng J.F."/>
            <person name="Tapia R."/>
            <person name="Goodwin L.A."/>
            <person name="Pitluck S."/>
            <person name="Liolios K."/>
            <person name="Pagani I."/>
            <person name="Ivanova N."/>
            <person name="Mikhailova N."/>
            <person name="Pati A."/>
            <person name="Chen A."/>
            <person name="Palaniappan K."/>
            <person name="Land M."/>
            <person name="Hauser L."/>
            <person name="Pan C."/>
            <person name="Jeffries C.D."/>
            <person name="Detter J.C."/>
            <person name="Brambilla E.M."/>
            <person name="Rohde M."/>
            <person name="Djao O.D."/>
            <person name="Goker M."/>
            <person name="Sikorski J."/>
            <person name="Tindall B.J."/>
            <person name="Woyke T."/>
            <person name="Bristow J."/>
            <person name="Eisen J.A."/>
            <person name="Markowitz V."/>
            <person name="Hugenholtz P."/>
            <person name="Kyrpides N.C."/>
            <person name="Klenk H.P."/>
            <person name="Mavromatis K."/>
        </authorList>
    </citation>
    <scope>NUCLEOTIDE SEQUENCE [LARGE SCALE GENOMIC DNA]</scope>
    <source>
        <strain evidence="2">ATCC 29530 / DSM 19594 / LMG 11500 / NCIMB 11436 / LSU 4</strain>
    </source>
</reference>
<reference evidence="2" key="1">
    <citation type="submission" date="2011-06" db="EMBL/GenBank/DDBJ databases">
        <title>The complete genome of chromosome of Runella slithyformis DSM 19594.</title>
        <authorList>
            <consortium name="US DOE Joint Genome Institute (JGI-PGF)"/>
            <person name="Lucas S."/>
            <person name="Han J."/>
            <person name="Lapidus A."/>
            <person name="Bruce D."/>
            <person name="Goodwin L."/>
            <person name="Pitluck S."/>
            <person name="Peters L."/>
            <person name="Kyrpides N."/>
            <person name="Mavromatis K."/>
            <person name="Ivanova N."/>
            <person name="Ovchinnikova G."/>
            <person name="Zhang X."/>
            <person name="Misra M."/>
            <person name="Detter J.C."/>
            <person name="Tapia R."/>
            <person name="Han C."/>
            <person name="Land M."/>
            <person name="Hauser L."/>
            <person name="Markowitz V."/>
            <person name="Cheng J.-F."/>
            <person name="Hugenholtz P."/>
            <person name="Woyke T."/>
            <person name="Wu D."/>
            <person name="Tindall B."/>
            <person name="Faehrich R."/>
            <person name="Brambilla E."/>
            <person name="Klenk H.-P."/>
            <person name="Eisen J.A."/>
        </authorList>
    </citation>
    <scope>NUCLEOTIDE SEQUENCE [LARGE SCALE GENOMIC DNA]</scope>
    <source>
        <strain evidence="2">ATCC 29530 / DSM 19594 / LMG 11500 / NCIMB 11436 / LSU 4</strain>
    </source>
</reference>
<gene>
    <name evidence="1" type="ordered locus">Runsl_3695</name>
</gene>
<organism evidence="1 2">
    <name type="scientific">Runella slithyformis (strain ATCC 29530 / DSM 19594 / LMG 11500 / NCIMB 11436 / LSU 4)</name>
    <dbReference type="NCBI Taxonomy" id="761193"/>
    <lineage>
        <taxon>Bacteria</taxon>
        <taxon>Pseudomonadati</taxon>
        <taxon>Bacteroidota</taxon>
        <taxon>Cytophagia</taxon>
        <taxon>Cytophagales</taxon>
        <taxon>Spirosomataceae</taxon>
        <taxon>Runella</taxon>
    </lineage>
</organism>
<name>A0A7U4E784_RUNSL</name>
<protein>
    <recommendedName>
        <fullName evidence="3">DUF748 domain-containing protein</fullName>
    </recommendedName>
</protein>
<evidence type="ECO:0000313" key="2">
    <source>
        <dbReference type="Proteomes" id="UP000000493"/>
    </source>
</evidence>
<evidence type="ECO:0008006" key="3">
    <source>
        <dbReference type="Google" id="ProtNLM"/>
    </source>
</evidence>
<dbReference type="EMBL" id="CP002859">
    <property type="protein sequence ID" value="AEI50053.1"/>
    <property type="molecule type" value="Genomic_DNA"/>
</dbReference>
<proteinExistence type="predicted"/>
<dbReference type="Proteomes" id="UP000000493">
    <property type="component" value="Chromosome"/>
</dbReference>
<evidence type="ECO:0000313" key="1">
    <source>
        <dbReference type="EMBL" id="AEI50053.1"/>
    </source>
</evidence>
<keyword evidence="2" id="KW-1185">Reference proteome</keyword>
<sequence length="560" mass="64391">MRHKWTKWILIIGGVTALLILAVVAAEKYYLQPLLAKTLKKSVSESSDGLYRIQFEKLMYEPFSGDAQLTHIQLIPDTLLYRQRLENIQTSHFVYATYIEEIKLSEIRLFKLVMQRKLDIGLIRINKPTVEITQHKQQNNPKKAAPSPYKVISKFVKSFRVRKIEFDQMKFVFADETKKQPERIVLNKLNVDITDFLIDSLSAQDTTRFYYSKNTSFRLSNLNFPSVSPLHDFRLDTISFSSAQRQIEVRGVHYIPKFKGRQFTTRSDGDDRIAFVFENISVKEVNLNALIFDKKLVAQRANIQRGSIDIFGDGTYPAVNSKVGKYPQQLFRNLKFKLKLDTLRVENFLIAYSEYKPNTRESGGVNFELVRGDLLNVTNDTLPLAKNPICEARIESLFMGIAPLNTHFTFNIASKKGDFTCKGSLGAVDLKVINPVLESLALTTIESGKVKSFDFMMKGDEYKVRGSGTLIYHDLKTVFLKQDSEGDTKKRKLVTGLADMMFIQDHNPWPNEPVRVGEIDYTRDPKKSYFATLWRSLRQSMARCVLKRKGLKKLKKLGRN</sequence>
<dbReference type="AlphaFoldDB" id="A0A7U4E784"/>
<accession>A0A7U4E784</accession>
<dbReference type="RefSeq" id="WP_013929356.1">
    <property type="nucleotide sequence ID" value="NC_015703.1"/>
</dbReference>